<feature type="region of interest" description="Disordered" evidence="5">
    <location>
        <begin position="1"/>
        <end position="119"/>
    </location>
</feature>
<feature type="compositionally biased region" description="Basic and acidic residues" evidence="5">
    <location>
        <begin position="79"/>
        <end position="107"/>
    </location>
</feature>
<accession>A0AAD6G4K5</accession>
<organism evidence="6 7">
    <name type="scientific">Penicillium daleae</name>
    <dbReference type="NCBI Taxonomy" id="63821"/>
    <lineage>
        <taxon>Eukaryota</taxon>
        <taxon>Fungi</taxon>
        <taxon>Dikarya</taxon>
        <taxon>Ascomycota</taxon>
        <taxon>Pezizomycotina</taxon>
        <taxon>Eurotiomycetes</taxon>
        <taxon>Eurotiomycetidae</taxon>
        <taxon>Eurotiales</taxon>
        <taxon>Aspergillaceae</taxon>
        <taxon>Penicillium</taxon>
    </lineage>
</organism>
<evidence type="ECO:0000256" key="4">
    <source>
        <dbReference type="SAM" id="Coils"/>
    </source>
</evidence>
<name>A0AAD6G4K5_9EURO</name>
<evidence type="ECO:0000256" key="1">
    <source>
        <dbReference type="ARBA" id="ARBA00004123"/>
    </source>
</evidence>
<evidence type="ECO:0000256" key="2">
    <source>
        <dbReference type="ARBA" id="ARBA00009265"/>
    </source>
</evidence>
<protein>
    <recommendedName>
        <fullName evidence="8">DUF1740-domain-containing protein</fullName>
    </recommendedName>
</protein>
<dbReference type="GO" id="GO:0031048">
    <property type="term" value="P:regulatory ncRNA-mediated heterochromatin formation"/>
    <property type="evidence" value="ECO:0007669"/>
    <property type="project" value="TreeGrafter"/>
</dbReference>
<reference evidence="6" key="1">
    <citation type="submission" date="2022-12" db="EMBL/GenBank/DDBJ databases">
        <authorList>
            <person name="Petersen C."/>
        </authorList>
    </citation>
    <scope>NUCLEOTIDE SEQUENCE</scope>
    <source>
        <strain evidence="6">IBT 16125</strain>
    </source>
</reference>
<feature type="compositionally biased region" description="Basic residues" evidence="5">
    <location>
        <begin position="38"/>
        <end position="59"/>
    </location>
</feature>
<keyword evidence="4" id="KW-0175">Coiled coil</keyword>
<sequence length="1155" mass="132050">MADPTTMDTSGSQDKKAVPKFSSFKAPLATSEADRAAGKQRRHDHRSRSPRRSKEHYRYRSPSQRSHTTRRNRSQSPLRDQRASRERQTDHNRTWRDETGRKEEKRHPPAVNPASSDLSHLKSEELYVIDTEGDRSVLKYGTAHRYDIPLYRRAGEGQVLGLPENLAIDREHAESDTIVLRDKNAGSQKHKFPGPLSGPVKQPTQLYRLRQDANPPATEELKSDTILLEYPIEKASGVNTVESDSDDERFAYRSILGKAKTEDVLPKDMELVTAQASNNEEHQVSLDAERRARNAKLSHNLACNPKDVASWLELIDNQSALVLGPGEDDRHLTSAECKSVADMRLSLYDKALVSCGDSVHKELLVLGRLQEGGHLWDRKQFFEEWEKTLGENPESMSLWLKYLNLRQTDFQDFAVEDCKSLLVNYMKRIDASPHDSRYPQVQCYLLLRLTLLLREAGYTELAVGLWQAVLEFTCFRPDAHSEGQRDTVLLQFCEFWDSEVARLGELKGHGWRSDKNHKVDPVTRPLSAHVDVSSLVSSWTSSERNFIQNLKMPARSLDIHGVNVDTAYSVVLTSDLLHILPSFWHAPVPDDIVNAFLYFCHLPHLTREGNAQTTRLWDGDNFLRNESLDTIKGYLSESLPPGIDASQTTFPPFSFPVTSFLHTPETLFAPENWFYSLQSWSTALSGQSHTLDTDWVRRTLQSLAERFHQDDDLAEYALAVAFACDRRAATKFAKSLLNSRRSSFKLYNAFALMQCRLGAQDFAYQVWSQVINDNLNCGPLWNTWAWEMLRQGDISRTSHLLHTMLLGKVDLKAFHAATEQKEYSPFDDLRLQKILRRFWERALAEKMPHVYVAYIDCLALLQYISAKSLDTALDVYVSGVLNLGHLSDEEETFKAFTSELLHQARARLIYFHVSQRGQFQPRRVQILWEESVKLFPLNTMFRALHMWNQSRCSFLDRIRPPPDFEQHELRGRYRLDPQSSVSPIVVQKIPVTLHLFNLYVNFCRPTFAGGNLHTVRAAFETSLGEHADRDAAPTDLGDYTARSNITIWKLYFLFELDRAQDIKAAKSVLLRAIVACPWSKELVMLAFERLGCHEDGITFSEFRGLYDSLEEKQARIHVKIEEELREVTVQRAAAQAQADAWLNALGAQMEGVEMG</sequence>
<gene>
    <name evidence="6" type="ORF">N7458_005708</name>
</gene>
<dbReference type="Pfam" id="PF08424">
    <property type="entry name" value="NRDE-2"/>
    <property type="match status" value="1"/>
</dbReference>
<evidence type="ECO:0000256" key="5">
    <source>
        <dbReference type="SAM" id="MobiDB-lite"/>
    </source>
</evidence>
<dbReference type="PANTHER" id="PTHR13471:SF0">
    <property type="entry name" value="NUCLEAR EXOSOME REGULATOR NRDE2"/>
    <property type="match status" value="1"/>
</dbReference>
<comment type="subcellular location">
    <subcellularLocation>
        <location evidence="1">Nucleus</location>
    </subcellularLocation>
</comment>
<dbReference type="GeneID" id="81599333"/>
<keyword evidence="7" id="KW-1185">Reference proteome</keyword>
<keyword evidence="3" id="KW-0539">Nucleus</keyword>
<evidence type="ECO:0000256" key="3">
    <source>
        <dbReference type="ARBA" id="ARBA00023242"/>
    </source>
</evidence>
<dbReference type="AlphaFoldDB" id="A0AAD6G4K5"/>
<dbReference type="InterPro" id="IPR013633">
    <property type="entry name" value="NRDE-2"/>
</dbReference>
<dbReference type="EMBL" id="JAPVEA010000005">
    <property type="protein sequence ID" value="KAJ5454752.1"/>
    <property type="molecule type" value="Genomic_DNA"/>
</dbReference>
<feature type="coiled-coil region" evidence="4">
    <location>
        <begin position="1106"/>
        <end position="1137"/>
    </location>
</feature>
<dbReference type="GO" id="GO:0071013">
    <property type="term" value="C:catalytic step 2 spliceosome"/>
    <property type="evidence" value="ECO:0007669"/>
    <property type="project" value="TreeGrafter"/>
</dbReference>
<dbReference type="GO" id="GO:1902369">
    <property type="term" value="P:negative regulation of RNA catabolic process"/>
    <property type="evidence" value="ECO:0007669"/>
    <property type="project" value="TreeGrafter"/>
</dbReference>
<evidence type="ECO:0000313" key="7">
    <source>
        <dbReference type="Proteomes" id="UP001213681"/>
    </source>
</evidence>
<dbReference type="PANTHER" id="PTHR13471">
    <property type="entry name" value="TETRATRICOPEPTIDE-LIKE HELICAL"/>
    <property type="match status" value="1"/>
</dbReference>
<evidence type="ECO:0000313" key="6">
    <source>
        <dbReference type="EMBL" id="KAJ5454752.1"/>
    </source>
</evidence>
<reference evidence="6" key="2">
    <citation type="journal article" date="2023" name="IMA Fungus">
        <title>Comparative genomic study of the Penicillium genus elucidates a diverse pangenome and 15 lateral gene transfer events.</title>
        <authorList>
            <person name="Petersen C."/>
            <person name="Sorensen T."/>
            <person name="Nielsen M.R."/>
            <person name="Sondergaard T.E."/>
            <person name="Sorensen J.L."/>
            <person name="Fitzpatrick D.A."/>
            <person name="Frisvad J.C."/>
            <person name="Nielsen K.L."/>
        </authorList>
    </citation>
    <scope>NUCLEOTIDE SEQUENCE</scope>
    <source>
        <strain evidence="6">IBT 16125</strain>
    </source>
</reference>
<dbReference type="Proteomes" id="UP001213681">
    <property type="component" value="Unassembled WGS sequence"/>
</dbReference>
<comment type="caution">
    <text evidence="6">The sequence shown here is derived from an EMBL/GenBank/DDBJ whole genome shotgun (WGS) entry which is preliminary data.</text>
</comment>
<proteinExistence type="inferred from homology"/>
<evidence type="ECO:0008006" key="8">
    <source>
        <dbReference type="Google" id="ProtNLM"/>
    </source>
</evidence>
<feature type="compositionally biased region" description="Polar residues" evidence="5">
    <location>
        <begin position="1"/>
        <end position="12"/>
    </location>
</feature>
<comment type="similarity">
    <text evidence="2">Belongs to the NRDE2 family.</text>
</comment>
<dbReference type="RefSeq" id="XP_056767708.1">
    <property type="nucleotide sequence ID" value="XM_056909090.1"/>
</dbReference>